<dbReference type="Gene3D" id="3.30.300.30">
    <property type="match status" value="1"/>
</dbReference>
<dbReference type="SUPFAM" id="SSF56801">
    <property type="entry name" value="Acetyl-CoA synthetase-like"/>
    <property type="match status" value="1"/>
</dbReference>
<dbReference type="Pfam" id="PF00501">
    <property type="entry name" value="AMP-binding"/>
    <property type="match status" value="1"/>
</dbReference>
<reference evidence="4" key="1">
    <citation type="journal article" date="2019" name="Int. J. Syst. Evol. Microbiol.">
        <title>The Global Catalogue of Microorganisms (GCM) 10K type strain sequencing project: providing services to taxonomists for standard genome sequencing and annotation.</title>
        <authorList>
            <consortium name="The Broad Institute Genomics Platform"/>
            <consortium name="The Broad Institute Genome Sequencing Center for Infectious Disease"/>
            <person name="Wu L."/>
            <person name="Ma J."/>
        </authorList>
    </citation>
    <scope>NUCLEOTIDE SEQUENCE [LARGE SCALE GENOMIC DNA]</scope>
    <source>
        <strain evidence="4">CGMCC 4.7237</strain>
    </source>
</reference>
<accession>A0ABV8HTH5</accession>
<evidence type="ECO:0000259" key="1">
    <source>
        <dbReference type="Pfam" id="PF00501"/>
    </source>
</evidence>
<feature type="domain" description="AMP-dependent synthetase/ligase" evidence="1">
    <location>
        <begin position="65"/>
        <end position="351"/>
    </location>
</feature>
<dbReference type="InterPro" id="IPR042099">
    <property type="entry name" value="ANL_N_sf"/>
</dbReference>
<dbReference type="InterPro" id="IPR000873">
    <property type="entry name" value="AMP-dep_synth/lig_dom"/>
</dbReference>
<dbReference type="Pfam" id="PF13193">
    <property type="entry name" value="AMP-binding_C"/>
    <property type="match status" value="1"/>
</dbReference>
<dbReference type="CDD" id="cd04433">
    <property type="entry name" value="AFD_class_I"/>
    <property type="match status" value="1"/>
</dbReference>
<dbReference type="GO" id="GO:0016874">
    <property type="term" value="F:ligase activity"/>
    <property type="evidence" value="ECO:0007669"/>
    <property type="project" value="UniProtKB-KW"/>
</dbReference>
<feature type="domain" description="AMP-binding enzyme C-terminal" evidence="2">
    <location>
        <begin position="400"/>
        <end position="473"/>
    </location>
</feature>
<dbReference type="Gene3D" id="3.40.50.12780">
    <property type="entry name" value="N-terminal domain of ligase-like"/>
    <property type="match status" value="1"/>
</dbReference>
<dbReference type="InterPro" id="IPR050237">
    <property type="entry name" value="ATP-dep_AMP-bd_enzyme"/>
</dbReference>
<name>A0ABV8HTH5_9ACTN</name>
<dbReference type="EMBL" id="JBHSBB010000026">
    <property type="protein sequence ID" value="MFC4035378.1"/>
    <property type="molecule type" value="Genomic_DNA"/>
</dbReference>
<evidence type="ECO:0000313" key="3">
    <source>
        <dbReference type="EMBL" id="MFC4035378.1"/>
    </source>
</evidence>
<dbReference type="PANTHER" id="PTHR43767">
    <property type="entry name" value="LONG-CHAIN-FATTY-ACID--COA LIGASE"/>
    <property type="match status" value="1"/>
</dbReference>
<evidence type="ECO:0000259" key="2">
    <source>
        <dbReference type="Pfam" id="PF13193"/>
    </source>
</evidence>
<dbReference type="InterPro" id="IPR045851">
    <property type="entry name" value="AMP-bd_C_sf"/>
</dbReference>
<keyword evidence="3" id="KW-0436">Ligase</keyword>
<organism evidence="3 4">
    <name type="scientific">Streptomyces polygonati</name>
    <dbReference type="NCBI Taxonomy" id="1617087"/>
    <lineage>
        <taxon>Bacteria</taxon>
        <taxon>Bacillati</taxon>
        <taxon>Actinomycetota</taxon>
        <taxon>Actinomycetes</taxon>
        <taxon>Kitasatosporales</taxon>
        <taxon>Streptomycetaceae</taxon>
        <taxon>Streptomyces</taxon>
    </lineage>
</organism>
<protein>
    <submittedName>
        <fullName evidence="3">Fatty acid--CoA ligase family protein</fullName>
    </submittedName>
</protein>
<keyword evidence="4" id="KW-1185">Reference proteome</keyword>
<sequence>MTPAREGTGSQDSLFDAVSKAAPRVDAMILATASGQWSFAEILAAAERFADHIARQRTSGLLVVAQVSDAAATAIVALACDLAEVPVVHSDPAAPVVMDGLIVRDAHTHQPEDQAARWGSDRSPALWTHLQGAPVSLASVAPRSQIFLTSGSSGTPLGVVRPAAKVLVDCHRIADFLGYEDGRPVLVSTPAFHSYGFTYGLLAAMLRGAASVHRSPRSLPSQLARTAAQLAPRTLIGLPFTFQLIAKADRDDFPGLRQAVSSGAPLPPDVAAAVAASHAFALHNAYGSSETGAVSLARIHGEPRHGDVGRPLPRIGVRLDTAITAVAADPERDAGGGELLLSTDSLASGYLGPNGLLPLAVEGEWYRTGDLADVRDGQLRLLGRVSDVINVAGEKVRPIEIERVLLEHPLVREAQVFASPDATRGQIPVARVVASGALAEEDVLRWCRQHLAPHQLPRRIDFLDELPRSATGKRIKGLAT</sequence>
<comment type="caution">
    <text evidence="3">The sequence shown here is derived from an EMBL/GenBank/DDBJ whole genome shotgun (WGS) entry which is preliminary data.</text>
</comment>
<dbReference type="InterPro" id="IPR025110">
    <property type="entry name" value="AMP-bd_C"/>
</dbReference>
<dbReference type="RefSeq" id="WP_386435235.1">
    <property type="nucleotide sequence ID" value="NZ_JBHSBB010000026.1"/>
</dbReference>
<evidence type="ECO:0000313" key="4">
    <source>
        <dbReference type="Proteomes" id="UP001595765"/>
    </source>
</evidence>
<dbReference type="Proteomes" id="UP001595765">
    <property type="component" value="Unassembled WGS sequence"/>
</dbReference>
<gene>
    <name evidence="3" type="ORF">ACFO3J_28485</name>
</gene>
<dbReference type="PANTHER" id="PTHR43767:SF1">
    <property type="entry name" value="NONRIBOSOMAL PEPTIDE SYNTHASE PES1 (EUROFUNG)-RELATED"/>
    <property type="match status" value="1"/>
</dbReference>
<proteinExistence type="predicted"/>